<dbReference type="EMBL" id="MU865306">
    <property type="protein sequence ID" value="KAK4229588.1"/>
    <property type="molecule type" value="Genomic_DNA"/>
</dbReference>
<name>A0AAN7BU09_9PEZI</name>
<keyword evidence="3" id="KW-1185">Reference proteome</keyword>
<reference evidence="2" key="1">
    <citation type="journal article" date="2023" name="Mol. Phylogenet. Evol.">
        <title>Genome-scale phylogeny and comparative genomics of the fungal order Sordariales.</title>
        <authorList>
            <person name="Hensen N."/>
            <person name="Bonometti L."/>
            <person name="Westerberg I."/>
            <person name="Brannstrom I.O."/>
            <person name="Guillou S."/>
            <person name="Cros-Aarteil S."/>
            <person name="Calhoun S."/>
            <person name="Haridas S."/>
            <person name="Kuo A."/>
            <person name="Mondo S."/>
            <person name="Pangilinan J."/>
            <person name="Riley R."/>
            <person name="LaButti K."/>
            <person name="Andreopoulos B."/>
            <person name="Lipzen A."/>
            <person name="Chen C."/>
            <person name="Yan M."/>
            <person name="Daum C."/>
            <person name="Ng V."/>
            <person name="Clum A."/>
            <person name="Steindorff A."/>
            <person name="Ohm R.A."/>
            <person name="Martin F."/>
            <person name="Silar P."/>
            <person name="Natvig D.O."/>
            <person name="Lalanne C."/>
            <person name="Gautier V."/>
            <person name="Ament-Velasquez S.L."/>
            <person name="Kruys A."/>
            <person name="Hutchinson M.I."/>
            <person name="Powell A.J."/>
            <person name="Barry K."/>
            <person name="Miller A.N."/>
            <person name="Grigoriev I.V."/>
            <person name="Debuchy R."/>
            <person name="Gladieux P."/>
            <person name="Hiltunen Thoren M."/>
            <person name="Johannesson H."/>
        </authorList>
    </citation>
    <scope>NUCLEOTIDE SEQUENCE</scope>
    <source>
        <strain evidence="2">CBS 990.96</strain>
    </source>
</reference>
<feature type="compositionally biased region" description="Basic residues" evidence="1">
    <location>
        <begin position="1"/>
        <end position="15"/>
    </location>
</feature>
<proteinExistence type="predicted"/>
<sequence length="321" mass="35626">MFGKSAKKTTTKPQKKPSQPTTVQQSQPQQVIETILIRRTTWQKLKTTTTRASHQTAKAAIKVIPLRRKTPGTGENQTFYRASYASLSPQQKWDLYLAGLAPSGVAVPSRPPPPSNLPPKQYKTVPVMYLTRAGPTGVKAEQIKVLPSAAQVAKAKQQKKKNEEDSLPSFPTPQQGIKVVQKPVKTTGSGQKMVLVQPVKKVGQAQQRPTQTVKVSVPVQQQQQQQYVTVQVPVQIPVQQQQQQRVQLQTVRVQPQQQVQQQYVVVQQGQQIRQQQVRLSQSQQQQQQQILLVPGQARPRVVVAPGTGRRVAGQSVVVVRA</sequence>
<evidence type="ECO:0000313" key="2">
    <source>
        <dbReference type="EMBL" id="KAK4229588.1"/>
    </source>
</evidence>
<evidence type="ECO:0000256" key="1">
    <source>
        <dbReference type="SAM" id="MobiDB-lite"/>
    </source>
</evidence>
<dbReference type="AlphaFoldDB" id="A0AAN7BU09"/>
<evidence type="ECO:0000313" key="3">
    <source>
        <dbReference type="Proteomes" id="UP001301958"/>
    </source>
</evidence>
<feature type="compositionally biased region" description="Low complexity" evidence="1">
    <location>
        <begin position="16"/>
        <end position="30"/>
    </location>
</feature>
<protein>
    <submittedName>
        <fullName evidence="2">Uncharacterized protein</fullName>
    </submittedName>
</protein>
<dbReference type="Proteomes" id="UP001301958">
    <property type="component" value="Unassembled WGS sequence"/>
</dbReference>
<feature type="region of interest" description="Disordered" evidence="1">
    <location>
        <begin position="1"/>
        <end position="30"/>
    </location>
</feature>
<organism evidence="2 3">
    <name type="scientific">Podospora fimiseda</name>
    <dbReference type="NCBI Taxonomy" id="252190"/>
    <lineage>
        <taxon>Eukaryota</taxon>
        <taxon>Fungi</taxon>
        <taxon>Dikarya</taxon>
        <taxon>Ascomycota</taxon>
        <taxon>Pezizomycotina</taxon>
        <taxon>Sordariomycetes</taxon>
        <taxon>Sordariomycetidae</taxon>
        <taxon>Sordariales</taxon>
        <taxon>Podosporaceae</taxon>
        <taxon>Podospora</taxon>
    </lineage>
</organism>
<reference evidence="2" key="2">
    <citation type="submission" date="2023-05" db="EMBL/GenBank/DDBJ databases">
        <authorList>
            <consortium name="Lawrence Berkeley National Laboratory"/>
            <person name="Steindorff A."/>
            <person name="Hensen N."/>
            <person name="Bonometti L."/>
            <person name="Westerberg I."/>
            <person name="Brannstrom I.O."/>
            <person name="Guillou S."/>
            <person name="Cros-Aarteil S."/>
            <person name="Calhoun S."/>
            <person name="Haridas S."/>
            <person name="Kuo A."/>
            <person name="Mondo S."/>
            <person name="Pangilinan J."/>
            <person name="Riley R."/>
            <person name="Labutti K."/>
            <person name="Andreopoulos B."/>
            <person name="Lipzen A."/>
            <person name="Chen C."/>
            <person name="Yanf M."/>
            <person name="Daum C."/>
            <person name="Ng V."/>
            <person name="Clum A."/>
            <person name="Ohm R."/>
            <person name="Martin F."/>
            <person name="Silar P."/>
            <person name="Natvig D."/>
            <person name="Lalanne C."/>
            <person name="Gautier V."/>
            <person name="Ament-Velasquez S.L."/>
            <person name="Kruys A."/>
            <person name="Hutchinson M.I."/>
            <person name="Powell A.J."/>
            <person name="Barry K."/>
            <person name="Miller A.N."/>
            <person name="Grigoriev I.V."/>
            <person name="Debuchy R."/>
            <person name="Gladieux P."/>
            <person name="Thoren M.H."/>
            <person name="Johannesson H."/>
        </authorList>
    </citation>
    <scope>NUCLEOTIDE SEQUENCE</scope>
    <source>
        <strain evidence="2">CBS 990.96</strain>
    </source>
</reference>
<accession>A0AAN7BU09</accession>
<comment type="caution">
    <text evidence="2">The sequence shown here is derived from an EMBL/GenBank/DDBJ whole genome shotgun (WGS) entry which is preliminary data.</text>
</comment>
<gene>
    <name evidence="2" type="ORF">QBC38DRAFT_441656</name>
</gene>
<feature type="region of interest" description="Disordered" evidence="1">
    <location>
        <begin position="154"/>
        <end position="176"/>
    </location>
</feature>